<dbReference type="AlphaFoldDB" id="A0A9D3YI26"/>
<gene>
    <name evidence="2" type="ORF">DPMN_074143</name>
</gene>
<keyword evidence="1" id="KW-0732">Signal</keyword>
<feature type="signal peptide" evidence="1">
    <location>
        <begin position="1"/>
        <end position="16"/>
    </location>
</feature>
<dbReference type="OrthoDB" id="6149508at2759"/>
<proteinExistence type="predicted"/>
<sequence length="101" mass="10880">MWHLLVFAALIGISVGQFEMASMLMGGGGAFGGSSVMNDPVYLCMNTENIRMIPCRDMKDMCDIVALQMNLMPNTLTCAPLGVGCCARDAMSLMLLKRPVS</sequence>
<dbReference type="Proteomes" id="UP000828390">
    <property type="component" value="Unassembled WGS sequence"/>
</dbReference>
<protein>
    <recommendedName>
        <fullName evidence="4">Hydrophobin</fullName>
    </recommendedName>
</protein>
<evidence type="ECO:0000256" key="1">
    <source>
        <dbReference type="SAM" id="SignalP"/>
    </source>
</evidence>
<organism evidence="2 3">
    <name type="scientific">Dreissena polymorpha</name>
    <name type="common">Zebra mussel</name>
    <name type="synonym">Mytilus polymorpha</name>
    <dbReference type="NCBI Taxonomy" id="45954"/>
    <lineage>
        <taxon>Eukaryota</taxon>
        <taxon>Metazoa</taxon>
        <taxon>Spiralia</taxon>
        <taxon>Lophotrochozoa</taxon>
        <taxon>Mollusca</taxon>
        <taxon>Bivalvia</taxon>
        <taxon>Autobranchia</taxon>
        <taxon>Heteroconchia</taxon>
        <taxon>Euheterodonta</taxon>
        <taxon>Imparidentia</taxon>
        <taxon>Neoheterodontei</taxon>
        <taxon>Myida</taxon>
        <taxon>Dreissenoidea</taxon>
        <taxon>Dreissenidae</taxon>
        <taxon>Dreissena</taxon>
    </lineage>
</organism>
<reference evidence="2" key="2">
    <citation type="submission" date="2020-11" db="EMBL/GenBank/DDBJ databases">
        <authorList>
            <person name="McCartney M.A."/>
            <person name="Auch B."/>
            <person name="Kono T."/>
            <person name="Mallez S."/>
            <person name="Becker A."/>
            <person name="Gohl D.M."/>
            <person name="Silverstein K.A.T."/>
            <person name="Koren S."/>
            <person name="Bechman K.B."/>
            <person name="Herman A."/>
            <person name="Abrahante J.E."/>
            <person name="Garbe J."/>
        </authorList>
    </citation>
    <scope>NUCLEOTIDE SEQUENCE</scope>
    <source>
        <strain evidence="2">Duluth1</strain>
        <tissue evidence="2">Whole animal</tissue>
    </source>
</reference>
<dbReference type="EMBL" id="JAIWYP010000015">
    <property type="protein sequence ID" value="KAH3699189.1"/>
    <property type="molecule type" value="Genomic_DNA"/>
</dbReference>
<name>A0A9D3YI26_DREPO</name>
<evidence type="ECO:0000313" key="3">
    <source>
        <dbReference type="Proteomes" id="UP000828390"/>
    </source>
</evidence>
<evidence type="ECO:0008006" key="4">
    <source>
        <dbReference type="Google" id="ProtNLM"/>
    </source>
</evidence>
<feature type="chain" id="PRO_5039306502" description="Hydrophobin" evidence="1">
    <location>
        <begin position="17"/>
        <end position="101"/>
    </location>
</feature>
<keyword evidence="3" id="KW-1185">Reference proteome</keyword>
<comment type="caution">
    <text evidence="2">The sequence shown here is derived from an EMBL/GenBank/DDBJ whole genome shotgun (WGS) entry which is preliminary data.</text>
</comment>
<evidence type="ECO:0000313" key="2">
    <source>
        <dbReference type="EMBL" id="KAH3699189.1"/>
    </source>
</evidence>
<reference evidence="2" key="1">
    <citation type="journal article" date="2019" name="bioRxiv">
        <title>The Genome of the Zebra Mussel, Dreissena polymorpha: A Resource for Invasive Species Research.</title>
        <authorList>
            <person name="McCartney M.A."/>
            <person name="Auch B."/>
            <person name="Kono T."/>
            <person name="Mallez S."/>
            <person name="Zhang Y."/>
            <person name="Obille A."/>
            <person name="Becker A."/>
            <person name="Abrahante J.E."/>
            <person name="Garbe J."/>
            <person name="Badalamenti J.P."/>
            <person name="Herman A."/>
            <person name="Mangelson H."/>
            <person name="Liachko I."/>
            <person name="Sullivan S."/>
            <person name="Sone E.D."/>
            <person name="Koren S."/>
            <person name="Silverstein K.A.T."/>
            <person name="Beckman K.B."/>
            <person name="Gohl D.M."/>
        </authorList>
    </citation>
    <scope>NUCLEOTIDE SEQUENCE</scope>
    <source>
        <strain evidence="2">Duluth1</strain>
        <tissue evidence="2">Whole animal</tissue>
    </source>
</reference>
<accession>A0A9D3YI26</accession>